<accession>L0GWB5</accession>
<evidence type="ECO:0000313" key="6">
    <source>
        <dbReference type="EMBL" id="AGA89589.1"/>
    </source>
</evidence>
<dbReference type="PIRSF" id="PIRSF004848">
    <property type="entry name" value="YBL036c_PLPDEIII"/>
    <property type="match status" value="1"/>
</dbReference>
<dbReference type="InterPro" id="IPR011078">
    <property type="entry name" value="PyrdxlP_homeostasis"/>
</dbReference>
<dbReference type="OrthoDB" id="9804072at2"/>
<comment type="function">
    <text evidence="2">Pyridoxal 5'-phosphate (PLP)-binding protein, which is involved in PLP homeostasis.</text>
</comment>
<dbReference type="PROSITE" id="PS01211">
    <property type="entry name" value="UPF0001"/>
    <property type="match status" value="1"/>
</dbReference>
<dbReference type="PANTHER" id="PTHR10146">
    <property type="entry name" value="PROLINE SYNTHETASE CO-TRANSCRIBED BACTERIAL HOMOLOG PROTEIN"/>
    <property type="match status" value="1"/>
</dbReference>
<dbReference type="KEGG" id="tmb:Thimo_0750"/>
<dbReference type="EMBL" id="CP003051">
    <property type="protein sequence ID" value="AGA89589.1"/>
    <property type="molecule type" value="Genomic_DNA"/>
</dbReference>
<name>L0GWB5_9GAMM</name>
<dbReference type="HAMAP" id="MF_02087">
    <property type="entry name" value="PLP_homeostasis"/>
    <property type="match status" value="1"/>
</dbReference>
<gene>
    <name evidence="6" type="ORF">Thimo_0750</name>
</gene>
<dbReference type="Proteomes" id="UP000010816">
    <property type="component" value="Chromosome"/>
</dbReference>
<protein>
    <recommendedName>
        <fullName evidence="2">Pyridoxal phosphate homeostasis protein</fullName>
        <shortName evidence="2">PLP homeostasis protein</shortName>
    </recommendedName>
</protein>
<dbReference type="InterPro" id="IPR029066">
    <property type="entry name" value="PLP-binding_barrel"/>
</dbReference>
<dbReference type="FunFam" id="3.20.20.10:FF:000018">
    <property type="entry name" value="Pyridoxal phosphate homeostasis protein"/>
    <property type="match status" value="1"/>
</dbReference>
<dbReference type="InterPro" id="IPR001608">
    <property type="entry name" value="Ala_racemase_N"/>
</dbReference>
<evidence type="ECO:0000256" key="4">
    <source>
        <dbReference type="RuleBase" id="RU004514"/>
    </source>
</evidence>
<keyword evidence="1 2" id="KW-0663">Pyridoxal phosphate</keyword>
<dbReference type="PANTHER" id="PTHR10146:SF14">
    <property type="entry name" value="PYRIDOXAL PHOSPHATE HOMEOSTASIS PROTEIN"/>
    <property type="match status" value="1"/>
</dbReference>
<dbReference type="SUPFAM" id="SSF51419">
    <property type="entry name" value="PLP-binding barrel"/>
    <property type="match status" value="1"/>
</dbReference>
<dbReference type="eggNOG" id="COG0325">
    <property type="taxonomic scope" value="Bacteria"/>
</dbReference>
<evidence type="ECO:0000256" key="3">
    <source>
        <dbReference type="PIRSR" id="PIRSR004848-1"/>
    </source>
</evidence>
<keyword evidence="7" id="KW-1185">Reference proteome</keyword>
<dbReference type="AlphaFoldDB" id="L0GWB5"/>
<dbReference type="RefSeq" id="WP_015279736.1">
    <property type="nucleotide sequence ID" value="NC_019940.1"/>
</dbReference>
<sequence length="243" mass="26461">MTTPRPNDPPGEDATADIAARLQRVRAEIAAAERRHARPTRSVALLAVSKRQGPDKIRAAHAAGQRLFGESYLQEAIEKQAELAELDLEWHFIGRIQGNKTRAIAERFDWVHSLCELRHARRLAEQRPDGRPPLQVCIQVNLSSESSKGGLPPGAVAEFVNACEDLPRLAVRGLMTLPAPAGTLTEQRAPFRALRRLRDALATPARPLEVLSMGMSDDLEAAIAEGATLVRIGTAVFGPRPTA</sequence>
<evidence type="ECO:0000259" key="5">
    <source>
        <dbReference type="Pfam" id="PF01168"/>
    </source>
</evidence>
<comment type="similarity">
    <text evidence="2 4">Belongs to the pyridoxal phosphate-binding protein YggS/PROSC family.</text>
</comment>
<comment type="cofactor">
    <cofactor evidence="3">
        <name>pyridoxal 5'-phosphate</name>
        <dbReference type="ChEBI" id="CHEBI:597326"/>
    </cofactor>
</comment>
<proteinExistence type="inferred from homology"/>
<dbReference type="CDD" id="cd06824">
    <property type="entry name" value="PLPDE_III_Yggs_like"/>
    <property type="match status" value="1"/>
</dbReference>
<reference evidence="6 7" key="1">
    <citation type="submission" date="2011-09" db="EMBL/GenBank/DDBJ databases">
        <title>Complete sequence of chromosome of Thioflavicoccus mobilis 8321.</title>
        <authorList>
            <consortium name="US DOE Joint Genome Institute"/>
            <person name="Lucas S."/>
            <person name="Han J."/>
            <person name="Lapidus A."/>
            <person name="Cheng J.-F."/>
            <person name="Goodwin L."/>
            <person name="Pitluck S."/>
            <person name="Peters L."/>
            <person name="Ovchinnikova G."/>
            <person name="Lu M."/>
            <person name="Detter J.C."/>
            <person name="Han C."/>
            <person name="Tapia R."/>
            <person name="Land M."/>
            <person name="Hauser L."/>
            <person name="Kyrpides N."/>
            <person name="Ivanova N."/>
            <person name="Pagani I."/>
            <person name="Vogl K."/>
            <person name="Liu Z."/>
            <person name="Imhoff J."/>
            <person name="Thiel V."/>
            <person name="Frigaard N.-U."/>
            <person name="Bryant D."/>
            <person name="Woyke T."/>
        </authorList>
    </citation>
    <scope>NUCLEOTIDE SEQUENCE [LARGE SCALE GENOMIC DNA]</scope>
    <source>
        <strain evidence="6 7">8321</strain>
    </source>
</reference>
<dbReference type="GO" id="GO:0030170">
    <property type="term" value="F:pyridoxal phosphate binding"/>
    <property type="evidence" value="ECO:0007669"/>
    <property type="project" value="UniProtKB-UniRule"/>
</dbReference>
<evidence type="ECO:0000313" key="7">
    <source>
        <dbReference type="Proteomes" id="UP000010816"/>
    </source>
</evidence>
<dbReference type="NCBIfam" id="TIGR00044">
    <property type="entry name" value="YggS family pyridoxal phosphate-dependent enzyme"/>
    <property type="match status" value="1"/>
</dbReference>
<dbReference type="Gene3D" id="3.20.20.10">
    <property type="entry name" value="Alanine racemase"/>
    <property type="match status" value="1"/>
</dbReference>
<dbReference type="STRING" id="765912.Thimo_0750"/>
<dbReference type="Pfam" id="PF01168">
    <property type="entry name" value="Ala_racemase_N"/>
    <property type="match status" value="1"/>
</dbReference>
<feature type="modified residue" description="N6-(pyridoxal phosphate)lysine" evidence="2 3">
    <location>
        <position position="50"/>
    </location>
</feature>
<feature type="domain" description="Alanine racemase N-terminal" evidence="5">
    <location>
        <begin position="22"/>
        <end position="241"/>
    </location>
</feature>
<evidence type="ECO:0000256" key="2">
    <source>
        <dbReference type="HAMAP-Rule" id="MF_02087"/>
    </source>
</evidence>
<dbReference type="PATRIC" id="fig|765912.4.peg.737"/>
<evidence type="ECO:0000256" key="1">
    <source>
        <dbReference type="ARBA" id="ARBA00022898"/>
    </source>
</evidence>
<dbReference type="HOGENOM" id="CLU_059988_0_1_6"/>
<organism evidence="6 7">
    <name type="scientific">Thioflavicoccus mobilis 8321</name>
    <dbReference type="NCBI Taxonomy" id="765912"/>
    <lineage>
        <taxon>Bacteria</taxon>
        <taxon>Pseudomonadati</taxon>
        <taxon>Pseudomonadota</taxon>
        <taxon>Gammaproteobacteria</taxon>
        <taxon>Chromatiales</taxon>
        <taxon>Chromatiaceae</taxon>
        <taxon>Thioflavicoccus</taxon>
    </lineage>
</organism>